<keyword evidence="2" id="KW-1003">Cell membrane</keyword>
<keyword evidence="4 6" id="KW-1133">Transmembrane helix</keyword>
<feature type="transmembrane region" description="Helical" evidence="6">
    <location>
        <begin position="295"/>
        <end position="316"/>
    </location>
</feature>
<keyword evidence="8" id="KW-1185">Reference proteome</keyword>
<evidence type="ECO:0000256" key="5">
    <source>
        <dbReference type="ARBA" id="ARBA00023136"/>
    </source>
</evidence>
<reference evidence="7 8" key="1">
    <citation type="submission" date="2020-07" db="EMBL/GenBank/DDBJ databases">
        <title>Genome of Haloechinothrix sp.</title>
        <authorList>
            <person name="Tang S.-K."/>
            <person name="Yang L."/>
            <person name="Zhu W.-Y."/>
        </authorList>
    </citation>
    <scope>NUCLEOTIDE SEQUENCE [LARGE SCALE GENOMIC DNA]</scope>
    <source>
        <strain evidence="7 8">YIM 98757</strain>
    </source>
</reference>
<dbReference type="AlphaFoldDB" id="A0A837ZZL0"/>
<sequence length="413" mass="42258">MAGGDLAAGLQRVGRLSAKVGAPVVAQGLTAGTSLLLQVVAARSLGLAEFGAFALFLALLVSAAAVYTGYVGDSLAVLDRHEPRTRSALVTSALAGILLCAAIAAGAVLVVSGADAALVIAYPAMLACWLCKESVRRLLIARLEFGALVGNDCVYLLGTLVTLGVFRWLAAVSLLALFTAMAVGALASVATGLAHLPRREWSGLRPATGGLRQLASFAAWRSAQAGLRPAALLAARVLVANLLSLTAVGMLEAARLVVAPLQVVINGAGSYLLPRFASAEREGLARTGRLTTRSVGILTVGTLGAGGALVALAGPVGALMTGTGVDRLLVLGWVAYLAVWGAGLPYVTELVARRHSRAVFTARLVDALIGLLLAAVLLAAGWGVTAVPWAMALGGVYAVWRVRRLAHATRRTS</sequence>
<evidence type="ECO:0000256" key="6">
    <source>
        <dbReference type="SAM" id="Phobius"/>
    </source>
</evidence>
<feature type="transmembrane region" description="Helical" evidence="6">
    <location>
        <begin position="116"/>
        <end position="132"/>
    </location>
</feature>
<dbReference type="EMBL" id="JACCKD010000003">
    <property type="protein sequence ID" value="MBA0126046.1"/>
    <property type="molecule type" value="Genomic_DNA"/>
</dbReference>
<evidence type="ECO:0000256" key="1">
    <source>
        <dbReference type="ARBA" id="ARBA00004651"/>
    </source>
</evidence>
<accession>A0A837ZZL0</accession>
<feature type="transmembrane region" description="Helical" evidence="6">
    <location>
        <begin position="360"/>
        <end position="380"/>
    </location>
</feature>
<feature type="transmembrane region" description="Helical" evidence="6">
    <location>
        <begin position="20"/>
        <end position="41"/>
    </location>
</feature>
<evidence type="ECO:0000313" key="7">
    <source>
        <dbReference type="EMBL" id="MBA0126046.1"/>
    </source>
</evidence>
<feature type="transmembrane region" description="Helical" evidence="6">
    <location>
        <begin position="88"/>
        <end position="110"/>
    </location>
</feature>
<proteinExistence type="predicted"/>
<dbReference type="InterPro" id="IPR050833">
    <property type="entry name" value="Poly_Biosynth_Transport"/>
</dbReference>
<evidence type="ECO:0000256" key="3">
    <source>
        <dbReference type="ARBA" id="ARBA00022692"/>
    </source>
</evidence>
<name>A0A837ZZL0_9PSEU</name>
<feature type="transmembrane region" description="Helical" evidence="6">
    <location>
        <begin position="47"/>
        <end position="67"/>
    </location>
</feature>
<dbReference type="GO" id="GO:0005886">
    <property type="term" value="C:plasma membrane"/>
    <property type="evidence" value="ECO:0007669"/>
    <property type="project" value="UniProtKB-SubCell"/>
</dbReference>
<feature type="transmembrane region" description="Helical" evidence="6">
    <location>
        <begin position="328"/>
        <end position="348"/>
    </location>
</feature>
<dbReference type="PANTHER" id="PTHR30250:SF26">
    <property type="entry name" value="PSMA PROTEIN"/>
    <property type="match status" value="1"/>
</dbReference>
<dbReference type="RefSeq" id="WP_180892847.1">
    <property type="nucleotide sequence ID" value="NZ_JACCKD010000003.1"/>
</dbReference>
<organism evidence="7 8">
    <name type="scientific">Haloechinothrix aidingensis</name>
    <dbReference type="NCBI Taxonomy" id="2752311"/>
    <lineage>
        <taxon>Bacteria</taxon>
        <taxon>Bacillati</taxon>
        <taxon>Actinomycetota</taxon>
        <taxon>Actinomycetes</taxon>
        <taxon>Pseudonocardiales</taxon>
        <taxon>Pseudonocardiaceae</taxon>
        <taxon>Haloechinothrix</taxon>
    </lineage>
</organism>
<dbReference type="PANTHER" id="PTHR30250">
    <property type="entry name" value="PST FAMILY PREDICTED COLANIC ACID TRANSPORTER"/>
    <property type="match status" value="1"/>
</dbReference>
<evidence type="ECO:0000256" key="2">
    <source>
        <dbReference type="ARBA" id="ARBA00022475"/>
    </source>
</evidence>
<evidence type="ECO:0000256" key="4">
    <source>
        <dbReference type="ARBA" id="ARBA00022989"/>
    </source>
</evidence>
<dbReference type="Proteomes" id="UP000582974">
    <property type="component" value="Unassembled WGS sequence"/>
</dbReference>
<evidence type="ECO:0000313" key="8">
    <source>
        <dbReference type="Proteomes" id="UP000582974"/>
    </source>
</evidence>
<keyword evidence="3 6" id="KW-0812">Transmembrane</keyword>
<comment type="caution">
    <text evidence="7">The sequence shown here is derived from an EMBL/GenBank/DDBJ whole genome shotgun (WGS) entry which is preliminary data.</text>
</comment>
<keyword evidence="5 6" id="KW-0472">Membrane</keyword>
<feature type="transmembrane region" description="Helical" evidence="6">
    <location>
        <begin position="176"/>
        <end position="196"/>
    </location>
</feature>
<gene>
    <name evidence="7" type="ORF">H0B56_10875</name>
</gene>
<feature type="transmembrane region" description="Helical" evidence="6">
    <location>
        <begin position="153"/>
        <end position="170"/>
    </location>
</feature>
<comment type="subcellular location">
    <subcellularLocation>
        <location evidence="1">Cell membrane</location>
        <topology evidence="1">Multi-pass membrane protein</topology>
    </subcellularLocation>
</comment>
<protein>
    <submittedName>
        <fullName evidence="7">Oligosaccharide flippase family protein</fullName>
    </submittedName>
</protein>